<keyword evidence="3" id="KW-1185">Reference proteome</keyword>
<organism evidence="2 3">
    <name type="scientific">Salvia divinorum</name>
    <name type="common">Maria pastora</name>
    <name type="synonym">Diviner's sage</name>
    <dbReference type="NCBI Taxonomy" id="28513"/>
    <lineage>
        <taxon>Eukaryota</taxon>
        <taxon>Viridiplantae</taxon>
        <taxon>Streptophyta</taxon>
        <taxon>Embryophyta</taxon>
        <taxon>Tracheophyta</taxon>
        <taxon>Spermatophyta</taxon>
        <taxon>Magnoliopsida</taxon>
        <taxon>eudicotyledons</taxon>
        <taxon>Gunneridae</taxon>
        <taxon>Pentapetalae</taxon>
        <taxon>asterids</taxon>
        <taxon>lamiids</taxon>
        <taxon>Lamiales</taxon>
        <taxon>Lamiaceae</taxon>
        <taxon>Nepetoideae</taxon>
        <taxon>Mentheae</taxon>
        <taxon>Salviinae</taxon>
        <taxon>Salvia</taxon>
        <taxon>Salvia subgen. Calosphace</taxon>
    </lineage>
</organism>
<sequence length="86" mass="10153">MFKQVLRAFNFKEFSNISLRAKEATKELEELQTKADKDVGNVAIQEQINVMREKAEYLTNSEKDYFSQKAGLKHLIGRWVDYLRPR</sequence>
<gene>
    <name evidence="2" type="ORF">AAHA92_15301</name>
</gene>
<comment type="caution">
    <text evidence="2">The sequence shown here is derived from an EMBL/GenBank/DDBJ whole genome shotgun (WGS) entry which is preliminary data.</text>
</comment>
<proteinExistence type="predicted"/>
<name>A0ABD1HGY1_SALDI</name>
<evidence type="ECO:0000313" key="2">
    <source>
        <dbReference type="EMBL" id="KAL1554778.1"/>
    </source>
</evidence>
<protein>
    <submittedName>
        <fullName evidence="2">Uncharacterized protein</fullName>
    </submittedName>
</protein>
<dbReference type="EMBL" id="JBEAFC010000006">
    <property type="protein sequence ID" value="KAL1554778.1"/>
    <property type="molecule type" value="Genomic_DNA"/>
</dbReference>
<reference evidence="2 3" key="1">
    <citation type="submission" date="2024-06" db="EMBL/GenBank/DDBJ databases">
        <title>A chromosome level genome sequence of Diviner's sage (Salvia divinorum).</title>
        <authorList>
            <person name="Ford S.A."/>
            <person name="Ro D.-K."/>
            <person name="Ness R.W."/>
            <person name="Phillips M.A."/>
        </authorList>
    </citation>
    <scope>NUCLEOTIDE SEQUENCE [LARGE SCALE GENOMIC DNA]</scope>
    <source>
        <strain evidence="2">SAF-2024a</strain>
        <tissue evidence="2">Leaf</tissue>
    </source>
</reference>
<keyword evidence="1" id="KW-0175">Coiled coil</keyword>
<evidence type="ECO:0000313" key="3">
    <source>
        <dbReference type="Proteomes" id="UP001567538"/>
    </source>
</evidence>
<accession>A0ABD1HGY1</accession>
<dbReference type="Proteomes" id="UP001567538">
    <property type="component" value="Unassembled WGS sequence"/>
</dbReference>
<feature type="coiled-coil region" evidence="1">
    <location>
        <begin position="14"/>
        <end position="41"/>
    </location>
</feature>
<evidence type="ECO:0000256" key="1">
    <source>
        <dbReference type="SAM" id="Coils"/>
    </source>
</evidence>
<dbReference type="AlphaFoldDB" id="A0ABD1HGY1"/>